<reference evidence="2 3" key="1">
    <citation type="submission" date="2016-10" db="EMBL/GenBank/DDBJ databases">
        <authorList>
            <person name="de Groot N.N."/>
        </authorList>
    </citation>
    <scope>NUCLEOTIDE SEQUENCE [LARGE SCALE GENOMIC DNA]</scope>
    <source>
        <strain evidence="2 3">DSM 527</strain>
    </source>
</reference>
<sequence>MKRIPVLLLFISLNAVAFGQTVDATEKKLHQRQDIPPNVALAELITNPGKYDGKKIQVSGYLHLEFEGDAIYLHKEDYNKHIDKNGFWVSFAPRLTRKIKPAHYSDNYVTIIGTFNASDKGHMSSFGGSFDKIVKLDMRSVAPL</sequence>
<feature type="signal peptide" evidence="1">
    <location>
        <begin position="1"/>
        <end position="17"/>
    </location>
</feature>
<dbReference type="AlphaFoldDB" id="A0A1G8AYM8"/>
<feature type="chain" id="PRO_5011758565" evidence="1">
    <location>
        <begin position="18"/>
        <end position="144"/>
    </location>
</feature>
<evidence type="ECO:0000313" key="2">
    <source>
        <dbReference type="EMBL" id="SDH25936.1"/>
    </source>
</evidence>
<organism evidence="2 3">
    <name type="scientific">Chitinophaga filiformis</name>
    <name type="common">Myxococcus filiformis</name>
    <name type="synonym">Flexibacter filiformis</name>
    <dbReference type="NCBI Taxonomy" id="104663"/>
    <lineage>
        <taxon>Bacteria</taxon>
        <taxon>Pseudomonadati</taxon>
        <taxon>Bacteroidota</taxon>
        <taxon>Chitinophagia</taxon>
        <taxon>Chitinophagales</taxon>
        <taxon>Chitinophagaceae</taxon>
        <taxon>Chitinophaga</taxon>
    </lineage>
</organism>
<accession>A0A1G8AYM8</accession>
<keyword evidence="1" id="KW-0732">Signal</keyword>
<evidence type="ECO:0000313" key="3">
    <source>
        <dbReference type="Proteomes" id="UP000199045"/>
    </source>
</evidence>
<proteinExistence type="predicted"/>
<name>A0A1G8AYM8_CHIFI</name>
<dbReference type="EMBL" id="FNBN01000010">
    <property type="protein sequence ID" value="SDH25936.1"/>
    <property type="molecule type" value="Genomic_DNA"/>
</dbReference>
<evidence type="ECO:0000256" key="1">
    <source>
        <dbReference type="SAM" id="SignalP"/>
    </source>
</evidence>
<gene>
    <name evidence="2" type="ORF">SAMN04488121_11038</name>
</gene>
<protein>
    <submittedName>
        <fullName evidence="2">Uncharacterized protein</fullName>
    </submittedName>
</protein>
<dbReference type="OrthoDB" id="6293428at2"/>
<dbReference type="Proteomes" id="UP000199045">
    <property type="component" value="Unassembled WGS sequence"/>
</dbReference>
<dbReference type="RefSeq" id="WP_089837349.1">
    <property type="nucleotide sequence ID" value="NZ_FNBN01000010.1"/>
</dbReference>